<dbReference type="SUPFAM" id="SSF51735">
    <property type="entry name" value="NAD(P)-binding Rossmann-fold domains"/>
    <property type="match status" value="1"/>
</dbReference>
<feature type="domain" description="NAD-dependent epimerase/dehydratase" evidence="2">
    <location>
        <begin position="3"/>
        <end position="215"/>
    </location>
</feature>
<dbReference type="InterPro" id="IPR050177">
    <property type="entry name" value="Lipid_A_modif_metabolic_enz"/>
</dbReference>
<sequence>MRILVTGSAGHLGEALVRTLRESEHQVIGLDIAASPFTDVTGSITDRALVKRSLEGVDAVLHAATLHKPHVATHTRQDFVDTNVTGTLNLLEESVAARVGAFIFTSTTSTFGRALTPPPGAPATWITEDVVPIPKNIYGVTKLAAENLCELFQRNLGLPCLVLRTSRFFPEADDHKDTREAYDDANVKANEFLYRRVDIEDIVSAHVLAIEKARALGFRKYIISATTPFTQGDLVDLQRDASSVVARHVPEFAAEYAKRGWKMFPGIERVYVNERARTELGWRPRYDFAHVVDCLRHGREPRSELAQQVGSKGYHAETFEHGPYPVET</sequence>
<evidence type="ECO:0000259" key="2">
    <source>
        <dbReference type="Pfam" id="PF01370"/>
    </source>
</evidence>
<dbReference type="Proteomes" id="UP001374803">
    <property type="component" value="Chromosome"/>
</dbReference>
<gene>
    <name evidence="3" type="ORF">LVJ94_12520</name>
</gene>
<dbReference type="InterPro" id="IPR036291">
    <property type="entry name" value="NAD(P)-bd_dom_sf"/>
</dbReference>
<name>A0ABZ2LDR7_9BACT</name>
<proteinExistence type="predicted"/>
<dbReference type="PANTHER" id="PTHR43245">
    <property type="entry name" value="BIFUNCTIONAL POLYMYXIN RESISTANCE PROTEIN ARNA"/>
    <property type="match status" value="1"/>
</dbReference>
<dbReference type="InterPro" id="IPR001509">
    <property type="entry name" value="Epimerase_deHydtase"/>
</dbReference>
<organism evidence="3 4">
    <name type="scientific">Pendulispora rubella</name>
    <dbReference type="NCBI Taxonomy" id="2741070"/>
    <lineage>
        <taxon>Bacteria</taxon>
        <taxon>Pseudomonadati</taxon>
        <taxon>Myxococcota</taxon>
        <taxon>Myxococcia</taxon>
        <taxon>Myxococcales</taxon>
        <taxon>Sorangiineae</taxon>
        <taxon>Pendulisporaceae</taxon>
        <taxon>Pendulispora</taxon>
    </lineage>
</organism>
<dbReference type="Gene3D" id="3.40.50.720">
    <property type="entry name" value="NAD(P)-binding Rossmann-like Domain"/>
    <property type="match status" value="1"/>
</dbReference>
<reference evidence="3" key="1">
    <citation type="submission" date="2021-12" db="EMBL/GenBank/DDBJ databases">
        <title>Discovery of the Pendulisporaceae a myxobacterial family with distinct sporulation behavior and unique specialized metabolism.</title>
        <authorList>
            <person name="Garcia R."/>
            <person name="Popoff A."/>
            <person name="Bader C.D."/>
            <person name="Loehr J."/>
            <person name="Walesch S."/>
            <person name="Walt C."/>
            <person name="Boldt J."/>
            <person name="Bunk B."/>
            <person name="Haeckl F.J.F.P.J."/>
            <person name="Gunesch A.P."/>
            <person name="Birkelbach J."/>
            <person name="Nuebel U."/>
            <person name="Pietschmann T."/>
            <person name="Bach T."/>
            <person name="Mueller R."/>
        </authorList>
    </citation>
    <scope>NUCLEOTIDE SEQUENCE</scope>
    <source>
        <strain evidence="3">MSr11367</strain>
    </source>
</reference>
<dbReference type="PANTHER" id="PTHR43245:SF54">
    <property type="entry name" value="BLL0593 PROTEIN"/>
    <property type="match status" value="1"/>
</dbReference>
<evidence type="ECO:0000313" key="3">
    <source>
        <dbReference type="EMBL" id="WXB08053.1"/>
    </source>
</evidence>
<keyword evidence="4" id="KW-1185">Reference proteome</keyword>
<evidence type="ECO:0000256" key="1">
    <source>
        <dbReference type="SAM" id="MobiDB-lite"/>
    </source>
</evidence>
<evidence type="ECO:0000313" key="4">
    <source>
        <dbReference type="Proteomes" id="UP001374803"/>
    </source>
</evidence>
<protein>
    <submittedName>
        <fullName evidence="3">NAD(P)-dependent oxidoreductase</fullName>
    </submittedName>
</protein>
<accession>A0ABZ2LDR7</accession>
<dbReference type="EMBL" id="CP089983">
    <property type="protein sequence ID" value="WXB08053.1"/>
    <property type="molecule type" value="Genomic_DNA"/>
</dbReference>
<dbReference type="RefSeq" id="WP_394837728.1">
    <property type="nucleotide sequence ID" value="NZ_CP089929.1"/>
</dbReference>
<feature type="region of interest" description="Disordered" evidence="1">
    <location>
        <begin position="307"/>
        <end position="328"/>
    </location>
</feature>
<dbReference type="Pfam" id="PF01370">
    <property type="entry name" value="Epimerase"/>
    <property type="match status" value="1"/>
</dbReference>